<protein>
    <submittedName>
        <fullName evidence="4">Homeobox domain-containing protein</fullName>
    </submittedName>
</protein>
<reference evidence="4" key="1">
    <citation type="submission" date="2022-11" db="UniProtKB">
        <authorList>
            <consortium name="WormBaseParasite"/>
        </authorList>
    </citation>
    <scope>IDENTIFICATION</scope>
</reference>
<keyword evidence="3" id="KW-1185">Reference proteome</keyword>
<dbReference type="SUPFAM" id="SSF46689">
    <property type="entry name" value="Homeodomain-like"/>
    <property type="match status" value="1"/>
</dbReference>
<dbReference type="InterPro" id="IPR009057">
    <property type="entry name" value="Homeodomain-like_sf"/>
</dbReference>
<name>A0A914HZX6_GLORO</name>
<accession>A0A914HZX6</accession>
<feature type="region of interest" description="Disordered" evidence="2">
    <location>
        <begin position="220"/>
        <end position="258"/>
    </location>
</feature>
<evidence type="ECO:0000256" key="1">
    <source>
        <dbReference type="ARBA" id="ARBA00004123"/>
    </source>
</evidence>
<evidence type="ECO:0000313" key="3">
    <source>
        <dbReference type="Proteomes" id="UP000887572"/>
    </source>
</evidence>
<evidence type="ECO:0000256" key="2">
    <source>
        <dbReference type="SAM" id="MobiDB-lite"/>
    </source>
</evidence>
<sequence>MVEFGGFNVYFNASPSNAMFTFVSITFLCITIGIDAVEDNGKDCTDFSKDLWKSDKQQLEDPLNFEEKFTKSQQNPWHSANSSKKAQCLVKSEPSEDPQQIWGAIDKMKHSIKKEVLLDEVKVEDLWKSDKQQPEDPLNFEEKFTKSQQNQWHSANSSKKAQCLVKSEPSEDPQQFWGAIDKMKHSIKKEVLLDEVKVEKIENFDDWTWHDGTIRAETVKVEQQNVSVGSEEEQQKGSDEHTSAGLMEESSSAERNAKTSAFRGAFSQHEKCKIIKQFNKLKEKFMSESPNSRPRNGLNDEAKRNFGISYSTINQWKSELGFSRKKKIYSQNEKRRLIEKFEKLRTEFLAKRPTADQLGLDDLIKQKLGISSRTITYWKSELGLTSQIRRSQTERNKIIKLFEELRDQNPHIGNKKLVKMLKTSDRSLARWKKELNAEKTYSITDKQKMIKKFGNLKKNYMAKPQKTKKPMQEIEEEIARELGLTRGRIYAWKKKLGLSKKSIYTEAEKKEVVKQYFEIQRENPKMSITEIAKALGVCLTSIRTWKKQFATFVNGSCAPSSAAADALLLQESSGRLLPPFPNADNNKWKWNSSTKRRTPNE</sequence>
<organism evidence="3 4">
    <name type="scientific">Globodera rostochiensis</name>
    <name type="common">Golden nematode worm</name>
    <name type="synonym">Heterodera rostochiensis</name>
    <dbReference type="NCBI Taxonomy" id="31243"/>
    <lineage>
        <taxon>Eukaryota</taxon>
        <taxon>Metazoa</taxon>
        <taxon>Ecdysozoa</taxon>
        <taxon>Nematoda</taxon>
        <taxon>Chromadorea</taxon>
        <taxon>Rhabditida</taxon>
        <taxon>Tylenchina</taxon>
        <taxon>Tylenchomorpha</taxon>
        <taxon>Tylenchoidea</taxon>
        <taxon>Heteroderidae</taxon>
        <taxon>Heteroderinae</taxon>
        <taxon>Globodera</taxon>
    </lineage>
</organism>
<feature type="compositionally biased region" description="Basic and acidic residues" evidence="2">
    <location>
        <begin position="233"/>
        <end position="242"/>
    </location>
</feature>
<dbReference type="GO" id="GO:0005634">
    <property type="term" value="C:nucleus"/>
    <property type="evidence" value="ECO:0007669"/>
    <property type="project" value="UniProtKB-SubCell"/>
</dbReference>
<comment type="subcellular location">
    <subcellularLocation>
        <location evidence="1">Nucleus</location>
    </subcellularLocation>
</comment>
<proteinExistence type="predicted"/>
<dbReference type="Proteomes" id="UP000887572">
    <property type="component" value="Unplaced"/>
</dbReference>
<evidence type="ECO:0000313" key="4">
    <source>
        <dbReference type="WBParaSite" id="Gr19_v10_g5582.t1"/>
    </source>
</evidence>
<dbReference type="AlphaFoldDB" id="A0A914HZX6"/>
<dbReference type="WBParaSite" id="Gr19_v10_g5582.t1">
    <property type="protein sequence ID" value="Gr19_v10_g5582.t1"/>
    <property type="gene ID" value="Gr19_v10_g5582"/>
</dbReference>